<feature type="compositionally biased region" description="Polar residues" evidence="1">
    <location>
        <begin position="117"/>
        <end position="127"/>
    </location>
</feature>
<dbReference type="Proteomes" id="UP000237438">
    <property type="component" value="Unassembled WGS sequence"/>
</dbReference>
<keyword evidence="3" id="KW-1185">Reference proteome</keyword>
<evidence type="ECO:0000313" key="3">
    <source>
        <dbReference type="Proteomes" id="UP000237438"/>
    </source>
</evidence>
<dbReference type="STRING" id="225359.A0A2S4PNV1"/>
<reference evidence="2 3" key="1">
    <citation type="submission" date="2017-10" db="EMBL/GenBank/DDBJ databases">
        <title>Development of genomic resources for the powdery mildew, Erysiphe pulchra.</title>
        <authorList>
            <person name="Wadl P.A."/>
            <person name="Mack B.M."/>
            <person name="Moore G."/>
            <person name="Beltz S.B."/>
        </authorList>
    </citation>
    <scope>NUCLEOTIDE SEQUENCE [LARGE SCALE GENOMIC DNA]</scope>
    <source>
        <strain evidence="2">Cflorida</strain>
    </source>
</reference>
<evidence type="ECO:0000313" key="2">
    <source>
        <dbReference type="EMBL" id="POS83713.1"/>
    </source>
</evidence>
<protein>
    <submittedName>
        <fullName evidence="2">Uncharacterized protein</fullName>
    </submittedName>
</protein>
<dbReference type="EMBL" id="PEDP01001405">
    <property type="protein sequence ID" value="POS83713.1"/>
    <property type="molecule type" value="Genomic_DNA"/>
</dbReference>
<sequence length="202" mass="23078">MAPNFYKKTTQSPEKLPRTPPKTIQYPTLPPLSSPHPSGMLHQDEVVGEEVDYNDEDELSSLRKALQNALTVNRTMQSRILQLEMSSKQAENFAIDIPVLKNESVPDSKVNHRNRDSFQSNQNAPSDNNKRRAIVPNLTSKLNDGKEVSPNLWKSQILDKLEVYAEDFLNERHQKNYLIDQTEGVARKYLEPLILNKNLNQG</sequence>
<accession>A0A2S4PNV1</accession>
<dbReference type="AlphaFoldDB" id="A0A2S4PNV1"/>
<evidence type="ECO:0000256" key="1">
    <source>
        <dbReference type="SAM" id="MobiDB-lite"/>
    </source>
</evidence>
<organism evidence="2 3">
    <name type="scientific">Erysiphe pulchra</name>
    <dbReference type="NCBI Taxonomy" id="225359"/>
    <lineage>
        <taxon>Eukaryota</taxon>
        <taxon>Fungi</taxon>
        <taxon>Dikarya</taxon>
        <taxon>Ascomycota</taxon>
        <taxon>Pezizomycotina</taxon>
        <taxon>Leotiomycetes</taxon>
        <taxon>Erysiphales</taxon>
        <taxon>Erysiphaceae</taxon>
        <taxon>Erysiphe</taxon>
    </lineage>
</organism>
<comment type="caution">
    <text evidence="2">The sequence shown here is derived from an EMBL/GenBank/DDBJ whole genome shotgun (WGS) entry which is preliminary data.</text>
</comment>
<feature type="region of interest" description="Disordered" evidence="1">
    <location>
        <begin position="105"/>
        <end position="132"/>
    </location>
</feature>
<proteinExistence type="predicted"/>
<feature type="region of interest" description="Disordered" evidence="1">
    <location>
        <begin position="1"/>
        <end position="47"/>
    </location>
</feature>
<gene>
    <name evidence="2" type="ORF">EPUL_004083</name>
</gene>
<feature type="compositionally biased region" description="Basic and acidic residues" evidence="1">
    <location>
        <begin position="105"/>
        <end position="116"/>
    </location>
</feature>
<dbReference type="OrthoDB" id="10526841at2759"/>
<feature type="non-terminal residue" evidence="2">
    <location>
        <position position="202"/>
    </location>
</feature>
<name>A0A2S4PNV1_9PEZI</name>